<dbReference type="Proteomes" id="UP000799439">
    <property type="component" value="Unassembled WGS sequence"/>
</dbReference>
<keyword evidence="19" id="KW-0812">Transmembrane</keyword>
<keyword evidence="5" id="KW-0328">Glycosyltransferase</keyword>
<feature type="transmembrane region" description="Helical" evidence="19">
    <location>
        <begin position="340"/>
        <end position="360"/>
    </location>
</feature>
<feature type="chain" id="PRO_5040402853" description="Crh-like protein" evidence="20">
    <location>
        <begin position="27"/>
        <end position="365"/>
    </location>
</feature>
<dbReference type="GO" id="GO:0098552">
    <property type="term" value="C:side of membrane"/>
    <property type="evidence" value="ECO:0007669"/>
    <property type="project" value="UniProtKB-KW"/>
</dbReference>
<evidence type="ECO:0000313" key="23">
    <source>
        <dbReference type="Proteomes" id="UP000799439"/>
    </source>
</evidence>
<dbReference type="Pfam" id="PF00722">
    <property type="entry name" value="Glyco_hydro_16"/>
    <property type="match status" value="1"/>
</dbReference>
<keyword evidence="13" id="KW-0326">Glycosidase</keyword>
<evidence type="ECO:0000256" key="15">
    <source>
        <dbReference type="ARBA" id="ARBA00038074"/>
    </source>
</evidence>
<dbReference type="SUPFAM" id="SSF49899">
    <property type="entry name" value="Concanavalin A-like lectins/glucanases"/>
    <property type="match status" value="1"/>
</dbReference>
<keyword evidence="7 20" id="KW-0732">Signal</keyword>
<name>A0A9P4MK18_9PEZI</name>
<dbReference type="PANTHER" id="PTHR10963">
    <property type="entry name" value="GLYCOSYL HYDROLASE-RELATED"/>
    <property type="match status" value="1"/>
</dbReference>
<evidence type="ECO:0000256" key="16">
    <source>
        <dbReference type="PIRNR" id="PIRNR037299"/>
    </source>
</evidence>
<dbReference type="GO" id="GO:0031505">
    <property type="term" value="P:fungal-type cell wall organization"/>
    <property type="evidence" value="ECO:0007669"/>
    <property type="project" value="TreeGrafter"/>
</dbReference>
<dbReference type="EMBL" id="ML996086">
    <property type="protein sequence ID" value="KAF2152669.1"/>
    <property type="molecule type" value="Genomic_DNA"/>
</dbReference>
<dbReference type="GO" id="GO:0005975">
    <property type="term" value="P:carbohydrate metabolic process"/>
    <property type="evidence" value="ECO:0007669"/>
    <property type="project" value="InterPro"/>
</dbReference>
<dbReference type="InterPro" id="IPR050546">
    <property type="entry name" value="Glycosyl_Hydrlase_16"/>
</dbReference>
<evidence type="ECO:0000313" key="22">
    <source>
        <dbReference type="EMBL" id="KAF2152669.1"/>
    </source>
</evidence>
<gene>
    <name evidence="22" type="ORF">K461DRAFT_278908</name>
</gene>
<feature type="domain" description="GH16" evidence="21">
    <location>
        <begin position="28"/>
        <end position="232"/>
    </location>
</feature>
<feature type="disulfide bond" evidence="18">
    <location>
        <begin position="32"/>
        <end position="40"/>
    </location>
</feature>
<accession>A0A9P4MK18</accession>
<dbReference type="PIRSF" id="PIRSF037299">
    <property type="entry name" value="Glycosidase_CRH1_prd"/>
    <property type="match status" value="1"/>
</dbReference>
<evidence type="ECO:0000256" key="5">
    <source>
        <dbReference type="ARBA" id="ARBA00022676"/>
    </source>
</evidence>
<evidence type="ECO:0000256" key="8">
    <source>
        <dbReference type="ARBA" id="ARBA00022801"/>
    </source>
</evidence>
<evidence type="ECO:0000256" key="10">
    <source>
        <dbReference type="ARBA" id="ARBA00023157"/>
    </source>
</evidence>
<evidence type="ECO:0000256" key="14">
    <source>
        <dbReference type="ARBA" id="ARBA00023316"/>
    </source>
</evidence>
<dbReference type="GO" id="GO:0008843">
    <property type="term" value="F:endochitinase activity"/>
    <property type="evidence" value="ECO:0007669"/>
    <property type="project" value="UniProtKB-EC"/>
</dbReference>
<dbReference type="EC" id="3.2.-.-" evidence="16"/>
<feature type="active site" description="Proton donor" evidence="17">
    <location>
        <position position="128"/>
    </location>
</feature>
<keyword evidence="11" id="KW-0325">Glycoprotein</keyword>
<evidence type="ECO:0000256" key="1">
    <source>
        <dbReference type="ARBA" id="ARBA00000822"/>
    </source>
</evidence>
<reference evidence="22" key="1">
    <citation type="journal article" date="2020" name="Stud. Mycol.">
        <title>101 Dothideomycetes genomes: a test case for predicting lifestyles and emergence of pathogens.</title>
        <authorList>
            <person name="Haridas S."/>
            <person name="Albert R."/>
            <person name="Binder M."/>
            <person name="Bloem J."/>
            <person name="Labutti K."/>
            <person name="Salamov A."/>
            <person name="Andreopoulos B."/>
            <person name="Baker S."/>
            <person name="Barry K."/>
            <person name="Bills G."/>
            <person name="Bluhm B."/>
            <person name="Cannon C."/>
            <person name="Castanera R."/>
            <person name="Culley D."/>
            <person name="Daum C."/>
            <person name="Ezra D."/>
            <person name="Gonzalez J."/>
            <person name="Henrissat B."/>
            <person name="Kuo A."/>
            <person name="Liang C."/>
            <person name="Lipzen A."/>
            <person name="Lutzoni F."/>
            <person name="Magnuson J."/>
            <person name="Mondo S."/>
            <person name="Nolan M."/>
            <person name="Ohm R."/>
            <person name="Pangilinan J."/>
            <person name="Park H.-J."/>
            <person name="Ramirez L."/>
            <person name="Alfaro M."/>
            <person name="Sun H."/>
            <person name="Tritt A."/>
            <person name="Yoshinaga Y."/>
            <person name="Zwiers L.-H."/>
            <person name="Turgeon B."/>
            <person name="Goodwin S."/>
            <person name="Spatafora J."/>
            <person name="Crous P."/>
            <person name="Grigoriev I."/>
        </authorList>
    </citation>
    <scope>NUCLEOTIDE SEQUENCE</scope>
    <source>
        <strain evidence="22">CBS 260.36</strain>
    </source>
</reference>
<keyword evidence="19" id="KW-1133">Transmembrane helix</keyword>
<keyword evidence="4" id="KW-0336">GPI-anchor</keyword>
<dbReference type="PROSITE" id="PS51762">
    <property type="entry name" value="GH16_2"/>
    <property type="match status" value="1"/>
</dbReference>
<comment type="caution">
    <text evidence="22">The sequence shown here is derived from an EMBL/GenBank/DDBJ whole genome shotgun (WGS) entry which is preliminary data.</text>
</comment>
<dbReference type="GO" id="GO:0009277">
    <property type="term" value="C:fungal-type cell wall"/>
    <property type="evidence" value="ECO:0007669"/>
    <property type="project" value="TreeGrafter"/>
</dbReference>
<dbReference type="CDD" id="cd02183">
    <property type="entry name" value="GH16_fungal_CRH1_transglycosylase"/>
    <property type="match status" value="1"/>
</dbReference>
<dbReference type="InterPro" id="IPR000757">
    <property type="entry name" value="Beta-glucanase-like"/>
</dbReference>
<evidence type="ECO:0000256" key="3">
    <source>
        <dbReference type="ARBA" id="ARBA00004589"/>
    </source>
</evidence>
<keyword evidence="10 18" id="KW-1015">Disulfide bond</keyword>
<evidence type="ECO:0000256" key="2">
    <source>
        <dbReference type="ARBA" id="ARBA00004196"/>
    </source>
</evidence>
<comment type="subcellular location">
    <subcellularLocation>
        <location evidence="2">Cell envelope</location>
    </subcellularLocation>
    <subcellularLocation>
        <location evidence="3">Membrane</location>
        <topology evidence="3">Lipid-anchor</topology>
        <topology evidence="3">GPI-anchor</topology>
    </subcellularLocation>
</comment>
<dbReference type="OrthoDB" id="4781at2759"/>
<evidence type="ECO:0000256" key="12">
    <source>
        <dbReference type="ARBA" id="ARBA00023288"/>
    </source>
</evidence>
<keyword evidence="6" id="KW-0808">Transferase</keyword>
<evidence type="ECO:0000256" key="6">
    <source>
        <dbReference type="ARBA" id="ARBA00022679"/>
    </source>
</evidence>
<keyword evidence="14" id="KW-0961">Cell wall biogenesis/degradation</keyword>
<feature type="active site" description="Nucleophile" evidence="17">
    <location>
        <position position="124"/>
    </location>
</feature>
<feature type="signal peptide" evidence="20">
    <location>
        <begin position="1"/>
        <end position="26"/>
    </location>
</feature>
<organism evidence="22 23">
    <name type="scientific">Myriangium duriaei CBS 260.36</name>
    <dbReference type="NCBI Taxonomy" id="1168546"/>
    <lineage>
        <taxon>Eukaryota</taxon>
        <taxon>Fungi</taxon>
        <taxon>Dikarya</taxon>
        <taxon>Ascomycota</taxon>
        <taxon>Pezizomycotina</taxon>
        <taxon>Dothideomycetes</taxon>
        <taxon>Dothideomycetidae</taxon>
        <taxon>Myriangiales</taxon>
        <taxon>Myriangiaceae</taxon>
        <taxon>Myriangium</taxon>
    </lineage>
</organism>
<comment type="similarity">
    <text evidence="15">Belongs to the glycosyl hydrolase 16 family. CRH1 subfamily.</text>
</comment>
<keyword evidence="8 16" id="KW-0378">Hydrolase</keyword>
<dbReference type="InterPro" id="IPR017168">
    <property type="entry name" value="CHR-like"/>
</dbReference>
<evidence type="ECO:0000256" key="9">
    <source>
        <dbReference type="ARBA" id="ARBA00023136"/>
    </source>
</evidence>
<dbReference type="InterPro" id="IPR013320">
    <property type="entry name" value="ConA-like_dom_sf"/>
</dbReference>
<sequence length="365" mass="37675">MVALRNIFSSTSTLQTVLLLASPVFSQTSSSCNPTKGQTCQPDPALGRAASYNFASGASQDFTASGSPVYGSNGVSLTVSKSGDAPQLNSNWYIMFGKYEITMQAAPGAGIVSSVVLQSDDLDEIDWEFLGANPQQGQTNYFGKADTSSNDRAAFLAVSNTQEFHTYGIEWTEKQIIWSVDGTTVRVLSAAQAGSQYPQTPMQLKFGVWAGGDPSNPPGTIQWAEGPTVYSSGPFTMVVKSLSVTDYSTGTSYKYGDSTGSWGSISAIGGTVNGNAGGATETTVASPAITSTSSGGVPWTGTHRSSTSLTTTYTTYPGLPSGWSVTSSGKVVPSSATPVISVPITSVLAIALSLAAGLVLGGSYP</sequence>
<keyword evidence="23" id="KW-1185">Reference proteome</keyword>
<dbReference type="Gene3D" id="2.60.120.200">
    <property type="match status" value="1"/>
</dbReference>
<protein>
    <recommendedName>
        <fullName evidence="16">Crh-like protein</fullName>
        <ecNumber evidence="16">3.2.-.-</ecNumber>
    </recommendedName>
</protein>
<proteinExistence type="inferred from homology"/>
<evidence type="ECO:0000259" key="21">
    <source>
        <dbReference type="PROSITE" id="PS51762"/>
    </source>
</evidence>
<keyword evidence="12" id="KW-0449">Lipoprotein</keyword>
<evidence type="ECO:0000256" key="13">
    <source>
        <dbReference type="ARBA" id="ARBA00023295"/>
    </source>
</evidence>
<evidence type="ECO:0000256" key="19">
    <source>
        <dbReference type="SAM" id="Phobius"/>
    </source>
</evidence>
<dbReference type="PROSITE" id="PS51257">
    <property type="entry name" value="PROKAR_LIPOPROTEIN"/>
    <property type="match status" value="1"/>
</dbReference>
<evidence type="ECO:0000256" key="11">
    <source>
        <dbReference type="ARBA" id="ARBA00023180"/>
    </source>
</evidence>
<evidence type="ECO:0000256" key="4">
    <source>
        <dbReference type="ARBA" id="ARBA00022622"/>
    </source>
</evidence>
<dbReference type="AlphaFoldDB" id="A0A9P4MK18"/>
<comment type="catalytic activity">
    <reaction evidence="1">
        <text>Random endo-hydrolysis of N-acetyl-beta-D-glucosaminide (1-&gt;4)-beta-linkages in chitin and chitodextrins.</text>
        <dbReference type="EC" id="3.2.1.14"/>
    </reaction>
</comment>
<dbReference type="GO" id="GO:0016757">
    <property type="term" value="F:glycosyltransferase activity"/>
    <property type="evidence" value="ECO:0007669"/>
    <property type="project" value="UniProtKB-KW"/>
</dbReference>
<evidence type="ECO:0000256" key="20">
    <source>
        <dbReference type="SAM" id="SignalP"/>
    </source>
</evidence>
<evidence type="ECO:0000256" key="7">
    <source>
        <dbReference type="ARBA" id="ARBA00022729"/>
    </source>
</evidence>
<evidence type="ECO:0000256" key="17">
    <source>
        <dbReference type="PIRSR" id="PIRSR037299-1"/>
    </source>
</evidence>
<evidence type="ECO:0000256" key="18">
    <source>
        <dbReference type="PIRSR" id="PIRSR037299-2"/>
    </source>
</evidence>
<dbReference type="PANTHER" id="PTHR10963:SF68">
    <property type="entry name" value="GLYCOSIDASE CRH1-RELATED"/>
    <property type="match status" value="1"/>
</dbReference>
<keyword evidence="9 16" id="KW-0472">Membrane</keyword>